<organism evidence="1">
    <name type="scientific">Rhizophora mucronata</name>
    <name type="common">Asiatic mangrove</name>
    <dbReference type="NCBI Taxonomy" id="61149"/>
    <lineage>
        <taxon>Eukaryota</taxon>
        <taxon>Viridiplantae</taxon>
        <taxon>Streptophyta</taxon>
        <taxon>Embryophyta</taxon>
        <taxon>Tracheophyta</taxon>
        <taxon>Spermatophyta</taxon>
        <taxon>Magnoliopsida</taxon>
        <taxon>eudicotyledons</taxon>
        <taxon>Gunneridae</taxon>
        <taxon>Pentapetalae</taxon>
        <taxon>rosids</taxon>
        <taxon>fabids</taxon>
        <taxon>Malpighiales</taxon>
        <taxon>Rhizophoraceae</taxon>
        <taxon>Rhizophora</taxon>
    </lineage>
</organism>
<dbReference type="AlphaFoldDB" id="A0A2P2P3P1"/>
<reference evidence="1" key="1">
    <citation type="submission" date="2018-02" db="EMBL/GenBank/DDBJ databases">
        <title>Rhizophora mucronata_Transcriptome.</title>
        <authorList>
            <person name="Meera S.P."/>
            <person name="Sreeshan A."/>
            <person name="Augustine A."/>
        </authorList>
    </citation>
    <scope>NUCLEOTIDE SEQUENCE</scope>
    <source>
        <tissue evidence="1">Leaf</tissue>
    </source>
</reference>
<protein>
    <submittedName>
        <fullName evidence="1">Uncharacterized protein</fullName>
    </submittedName>
</protein>
<name>A0A2P2P3P1_RHIMU</name>
<dbReference type="EMBL" id="GGEC01068891">
    <property type="protein sequence ID" value="MBX49375.1"/>
    <property type="molecule type" value="Transcribed_RNA"/>
</dbReference>
<proteinExistence type="predicted"/>
<sequence length="86" mass="9965">MNLLHQAGLQCGTIEHIKTASNELDKSCIFLNVMEILRINQSTERHLETKTSGNKRQPVHLATKNNPRSCYALPLFIHLDIRWQHF</sequence>
<evidence type="ECO:0000313" key="1">
    <source>
        <dbReference type="EMBL" id="MBX49375.1"/>
    </source>
</evidence>
<accession>A0A2P2P3P1</accession>